<keyword evidence="21" id="KW-1185">Reference proteome</keyword>
<keyword evidence="11 16" id="KW-0915">Sodium</keyword>
<dbReference type="InterPro" id="IPR010204">
    <property type="entry name" value="NqrC"/>
</dbReference>
<comment type="catalytic activity">
    <reaction evidence="16 17">
        <text>a ubiquinone + n Na(+)(in) + NADH + H(+) = a ubiquinol + n Na(+)(out) + NAD(+)</text>
        <dbReference type="Rhea" id="RHEA:47748"/>
        <dbReference type="Rhea" id="RHEA-COMP:9565"/>
        <dbReference type="Rhea" id="RHEA-COMP:9566"/>
        <dbReference type="ChEBI" id="CHEBI:15378"/>
        <dbReference type="ChEBI" id="CHEBI:16389"/>
        <dbReference type="ChEBI" id="CHEBI:17976"/>
        <dbReference type="ChEBI" id="CHEBI:29101"/>
        <dbReference type="ChEBI" id="CHEBI:57540"/>
        <dbReference type="ChEBI" id="CHEBI:57945"/>
        <dbReference type="EC" id="7.2.1.1"/>
    </reaction>
</comment>
<dbReference type="PANTHER" id="PTHR37838:SF1">
    <property type="entry name" value="NA(+)-TRANSLOCATING NADH-QUINONE REDUCTASE SUBUNIT C"/>
    <property type="match status" value="1"/>
</dbReference>
<keyword evidence="7 16" id="KW-0812">Transmembrane</keyword>
<dbReference type="AlphaFoldDB" id="Q6AM92"/>
<comment type="subunit">
    <text evidence="16 17">Composed of six subunits; NqrA, NqrB, NqrC, NqrD, NqrE and NqrF.</text>
</comment>
<keyword evidence="14 16" id="KW-0472">Membrane</keyword>
<keyword evidence="8 16" id="KW-1278">Translocase</keyword>
<evidence type="ECO:0000256" key="11">
    <source>
        <dbReference type="ARBA" id="ARBA00023053"/>
    </source>
</evidence>
<evidence type="ECO:0000256" key="15">
    <source>
        <dbReference type="ARBA" id="ARBA00023201"/>
    </source>
</evidence>
<keyword evidence="1 16" id="KW-0813">Transport</keyword>
<comment type="subcellular location">
    <subcellularLocation>
        <location evidence="16">Cell inner membrane</location>
        <topology evidence="16">Single-pass membrane protein</topology>
    </subcellularLocation>
</comment>
<dbReference type="HOGENOM" id="CLU_077882_0_1_7"/>
<gene>
    <name evidence="16" type="primary">nqrC</name>
    <name evidence="20" type="ordered locus">DP1804</name>
</gene>
<dbReference type="NCBIfam" id="NF003749">
    <property type="entry name" value="PRK05346.1-5"/>
    <property type="match status" value="1"/>
</dbReference>
<name>Q6AM92_DESPS</name>
<evidence type="ECO:0000256" key="8">
    <source>
        <dbReference type="ARBA" id="ARBA00022967"/>
    </source>
</evidence>
<evidence type="ECO:0000313" key="21">
    <source>
        <dbReference type="Proteomes" id="UP000000602"/>
    </source>
</evidence>
<comment type="function">
    <text evidence="16">NQR complex catalyzes the reduction of ubiquinone-1 to ubiquinol by two successive reactions, coupled with the transport of Na(+) ions from the cytoplasm to the periplasm. NqrA to NqrE are probably involved in the second step, the conversion of ubisemiquinone to ubiquinol.</text>
</comment>
<evidence type="ECO:0000313" key="20">
    <source>
        <dbReference type="EMBL" id="CAG36533.1"/>
    </source>
</evidence>
<keyword evidence="6 16" id="KW-0288">FMN</keyword>
<dbReference type="KEGG" id="dps:DP1804"/>
<comment type="similarity">
    <text evidence="16 17">Belongs to the NqrC family.</text>
</comment>
<dbReference type="PANTHER" id="PTHR37838">
    <property type="entry name" value="NA(+)-TRANSLOCATING NADH-QUINONE REDUCTASE SUBUNIT C"/>
    <property type="match status" value="1"/>
</dbReference>
<evidence type="ECO:0000256" key="5">
    <source>
        <dbReference type="ARBA" id="ARBA00022630"/>
    </source>
</evidence>
<dbReference type="GO" id="GO:0005886">
    <property type="term" value="C:plasma membrane"/>
    <property type="evidence" value="ECO:0007669"/>
    <property type="project" value="UniProtKB-SubCell"/>
</dbReference>
<evidence type="ECO:0000256" key="10">
    <source>
        <dbReference type="ARBA" id="ARBA00023027"/>
    </source>
</evidence>
<proteinExistence type="inferred from homology"/>
<comment type="caution">
    <text evidence="16">Lacks conserved residue(s) required for the propagation of feature annotation.</text>
</comment>
<protein>
    <recommendedName>
        <fullName evidence="16 17">Na(+)-translocating NADH-quinone reductase subunit C</fullName>
        <shortName evidence="16 17">Na(+)-NQR subunit C</shortName>
        <shortName evidence="16 17">Na(+)-translocating NQR subunit C</shortName>
        <ecNumber evidence="16 17">7.2.1.1</ecNumber>
    </recommendedName>
    <alternativeName>
        <fullName evidence="16 17">NQR complex subunit C</fullName>
    </alternativeName>
    <alternativeName>
        <fullName evidence="16 17">NQR-1 subunit C</fullName>
    </alternativeName>
</protein>
<evidence type="ECO:0000256" key="13">
    <source>
        <dbReference type="ARBA" id="ARBA00023075"/>
    </source>
</evidence>
<evidence type="ECO:0000256" key="18">
    <source>
        <dbReference type="SAM" id="SignalP"/>
    </source>
</evidence>
<dbReference type="PIRSF" id="PIRSF009437">
    <property type="entry name" value="NQR-1_subunit_C"/>
    <property type="match status" value="1"/>
</dbReference>
<dbReference type="GO" id="GO:0006814">
    <property type="term" value="P:sodium ion transport"/>
    <property type="evidence" value="ECO:0007669"/>
    <property type="project" value="UniProtKB-UniRule"/>
</dbReference>
<keyword evidence="9 16" id="KW-1133">Transmembrane helix</keyword>
<dbReference type="EC" id="7.2.1.1" evidence="16 17"/>
<dbReference type="EMBL" id="CR522870">
    <property type="protein sequence ID" value="CAG36533.1"/>
    <property type="molecule type" value="Genomic_DNA"/>
</dbReference>
<dbReference type="RefSeq" id="WP_011189045.1">
    <property type="nucleotide sequence ID" value="NC_006138.1"/>
</dbReference>
<keyword evidence="13 16" id="KW-0830">Ubiquinone</keyword>
<evidence type="ECO:0000256" key="17">
    <source>
        <dbReference type="PIRNR" id="PIRNR009437"/>
    </source>
</evidence>
<dbReference type="eggNOG" id="COG2869">
    <property type="taxonomic scope" value="Bacteria"/>
</dbReference>
<dbReference type="GO" id="GO:0010181">
    <property type="term" value="F:FMN binding"/>
    <property type="evidence" value="ECO:0007669"/>
    <property type="project" value="UniProtKB-UniRule"/>
</dbReference>
<evidence type="ECO:0000256" key="7">
    <source>
        <dbReference type="ARBA" id="ARBA00022692"/>
    </source>
</evidence>
<evidence type="ECO:0000256" key="14">
    <source>
        <dbReference type="ARBA" id="ARBA00023136"/>
    </source>
</evidence>
<accession>Q6AM92</accession>
<keyword evidence="4 16" id="KW-0597">Phosphoprotein</keyword>
<keyword evidence="10 16" id="KW-0520">NAD</keyword>
<dbReference type="HAMAP" id="MF_00427">
    <property type="entry name" value="NqrC"/>
    <property type="match status" value="1"/>
</dbReference>
<feature type="modified residue" description="FMN phosphoryl threonine" evidence="16">
    <location>
        <position position="225"/>
    </location>
</feature>
<keyword evidence="12 16" id="KW-0406">Ion transport</keyword>
<keyword evidence="3 16" id="KW-0997">Cell inner membrane</keyword>
<evidence type="ECO:0000256" key="3">
    <source>
        <dbReference type="ARBA" id="ARBA00022519"/>
    </source>
</evidence>
<evidence type="ECO:0000256" key="2">
    <source>
        <dbReference type="ARBA" id="ARBA00022475"/>
    </source>
</evidence>
<keyword evidence="2 16" id="KW-1003">Cell membrane</keyword>
<organism evidence="20 21">
    <name type="scientific">Desulfotalea psychrophila (strain LSv54 / DSM 12343)</name>
    <dbReference type="NCBI Taxonomy" id="177439"/>
    <lineage>
        <taxon>Bacteria</taxon>
        <taxon>Pseudomonadati</taxon>
        <taxon>Thermodesulfobacteriota</taxon>
        <taxon>Desulfobulbia</taxon>
        <taxon>Desulfobulbales</taxon>
        <taxon>Desulfocapsaceae</taxon>
        <taxon>Desulfotalea</taxon>
    </lineage>
</organism>
<dbReference type="Proteomes" id="UP000000602">
    <property type="component" value="Chromosome"/>
</dbReference>
<keyword evidence="5 16" id="KW-0285">Flavoprotein</keyword>
<reference evidence="21" key="1">
    <citation type="journal article" date="2004" name="Environ. Microbiol.">
        <title>The genome of Desulfotalea psychrophila, a sulfate-reducing bacterium from permanently cold Arctic sediments.</title>
        <authorList>
            <person name="Rabus R."/>
            <person name="Ruepp A."/>
            <person name="Frickey T."/>
            <person name="Rattei T."/>
            <person name="Fartmann B."/>
            <person name="Stark M."/>
            <person name="Bauer M."/>
            <person name="Zibat A."/>
            <person name="Lombardot T."/>
            <person name="Becker I."/>
            <person name="Amann J."/>
            <person name="Gellner K."/>
            <person name="Teeling H."/>
            <person name="Leuschner W.D."/>
            <person name="Gloeckner F.-O."/>
            <person name="Lupas A.N."/>
            <person name="Amann R."/>
            <person name="Klenk H.-P."/>
        </authorList>
    </citation>
    <scope>NUCLEOTIDE SEQUENCE [LARGE SCALE GENOMIC DNA]</scope>
    <source>
        <strain evidence="21">DSM 12343 / LSv54</strain>
    </source>
</reference>
<evidence type="ECO:0000256" key="4">
    <source>
        <dbReference type="ARBA" id="ARBA00022553"/>
    </source>
</evidence>
<dbReference type="STRING" id="177439.DP1804"/>
<evidence type="ECO:0000259" key="19">
    <source>
        <dbReference type="SMART" id="SM00900"/>
    </source>
</evidence>
<evidence type="ECO:0000256" key="6">
    <source>
        <dbReference type="ARBA" id="ARBA00022643"/>
    </source>
</evidence>
<dbReference type="GO" id="GO:0016655">
    <property type="term" value="F:oxidoreductase activity, acting on NAD(P)H, quinone or similar compound as acceptor"/>
    <property type="evidence" value="ECO:0007669"/>
    <property type="project" value="UniProtKB-UniRule"/>
</dbReference>
<feature type="signal peptide" evidence="18">
    <location>
        <begin position="1"/>
        <end position="27"/>
    </location>
</feature>
<evidence type="ECO:0000256" key="1">
    <source>
        <dbReference type="ARBA" id="ARBA00022448"/>
    </source>
</evidence>
<keyword evidence="18" id="KW-0732">Signal</keyword>
<evidence type="ECO:0000256" key="12">
    <source>
        <dbReference type="ARBA" id="ARBA00023065"/>
    </source>
</evidence>
<dbReference type="SMART" id="SM00900">
    <property type="entry name" value="FMN_bind"/>
    <property type="match status" value="1"/>
</dbReference>
<comment type="cofactor">
    <cofactor evidence="16 17">
        <name>FMN</name>
        <dbReference type="ChEBI" id="CHEBI:58210"/>
    </cofactor>
</comment>
<dbReference type="OrthoDB" id="9786835at2"/>
<dbReference type="NCBIfam" id="TIGR01938">
    <property type="entry name" value="nqrC"/>
    <property type="match status" value="1"/>
</dbReference>
<sequence length="258" mass="28783">MFDIRVAKPFYSALILAFVCSALVAAAAVGLRPLQEENKKNDQQKNVLYAAGIYDKTKSVDQMFTAVTPRLVDLKTGAYIASDVMTPEEYNQDEARSNERTSRLLPSDEDIARLNRQENISLVYLVKKEGVLSQIILPVRGKGLWSTMFAYVAISSDLNTITGVSFYQHGETPGLGGEITNPRWLAKWQGKKIYDQEGATVFRIAKGRAQGKNIAYRVDGLSGATFTARGVSDLMLFWFGNDGFKPYLSRLEREKYNG</sequence>
<dbReference type="InterPro" id="IPR007329">
    <property type="entry name" value="FMN-bd"/>
</dbReference>
<evidence type="ECO:0000256" key="16">
    <source>
        <dbReference type="HAMAP-Rule" id="MF_00427"/>
    </source>
</evidence>
<keyword evidence="15 16" id="KW-0739">Sodium transport</keyword>
<evidence type="ECO:0000256" key="9">
    <source>
        <dbReference type="ARBA" id="ARBA00022989"/>
    </source>
</evidence>
<feature type="chain" id="PRO_5004270415" description="Na(+)-translocating NADH-quinone reductase subunit C" evidence="18">
    <location>
        <begin position="28"/>
        <end position="258"/>
    </location>
</feature>
<feature type="domain" description="FMN-binding" evidence="19">
    <location>
        <begin position="143"/>
        <end position="242"/>
    </location>
</feature>
<dbReference type="Pfam" id="PF04205">
    <property type="entry name" value="FMN_bind"/>
    <property type="match status" value="1"/>
</dbReference>